<name>A0A919XC54_9BACI</name>
<accession>A0A919XC54</accession>
<protein>
    <submittedName>
        <fullName evidence="6">Beta-ketoacyl-ACP reductase</fullName>
    </submittedName>
</protein>
<organism evidence="6 7">
    <name type="scientific">Ornithinibacillus bavariensis</name>
    <dbReference type="NCBI Taxonomy" id="545502"/>
    <lineage>
        <taxon>Bacteria</taxon>
        <taxon>Bacillati</taxon>
        <taxon>Bacillota</taxon>
        <taxon>Bacilli</taxon>
        <taxon>Bacillales</taxon>
        <taxon>Bacillaceae</taxon>
        <taxon>Ornithinibacillus</taxon>
    </lineage>
</organism>
<dbReference type="NCBIfam" id="NF009466">
    <property type="entry name" value="PRK12826.1-2"/>
    <property type="match status" value="1"/>
</dbReference>
<dbReference type="NCBIfam" id="NF004198">
    <property type="entry name" value="PRK05653.1-3"/>
    <property type="match status" value="1"/>
</dbReference>
<evidence type="ECO:0000313" key="6">
    <source>
        <dbReference type="EMBL" id="GIO28718.1"/>
    </source>
</evidence>
<dbReference type="AlphaFoldDB" id="A0A919XC54"/>
<evidence type="ECO:0000256" key="2">
    <source>
        <dbReference type="ARBA" id="ARBA00022857"/>
    </source>
</evidence>
<keyword evidence="7" id="KW-1185">Reference proteome</keyword>
<keyword evidence="2" id="KW-0521">NADP</keyword>
<dbReference type="SMART" id="SM00822">
    <property type="entry name" value="PKS_KR"/>
    <property type="match status" value="1"/>
</dbReference>
<dbReference type="EMBL" id="BORP01000008">
    <property type="protein sequence ID" value="GIO28718.1"/>
    <property type="molecule type" value="Genomic_DNA"/>
</dbReference>
<evidence type="ECO:0000256" key="4">
    <source>
        <dbReference type="RuleBase" id="RU000363"/>
    </source>
</evidence>
<gene>
    <name evidence="6" type="primary">fabG_2</name>
    <name evidence="6" type="ORF">J43TS3_33290</name>
</gene>
<dbReference type="NCBIfam" id="NF005559">
    <property type="entry name" value="PRK07231.1"/>
    <property type="match status" value="1"/>
</dbReference>
<proteinExistence type="inferred from homology"/>
<dbReference type="Pfam" id="PF00106">
    <property type="entry name" value="adh_short"/>
    <property type="match status" value="1"/>
</dbReference>
<dbReference type="GO" id="GO:0016616">
    <property type="term" value="F:oxidoreductase activity, acting on the CH-OH group of donors, NAD or NADP as acceptor"/>
    <property type="evidence" value="ECO:0007669"/>
    <property type="project" value="TreeGrafter"/>
</dbReference>
<dbReference type="PANTHER" id="PTHR42760">
    <property type="entry name" value="SHORT-CHAIN DEHYDROGENASES/REDUCTASES FAMILY MEMBER"/>
    <property type="match status" value="1"/>
</dbReference>
<evidence type="ECO:0000256" key="1">
    <source>
        <dbReference type="ARBA" id="ARBA00006484"/>
    </source>
</evidence>
<reference evidence="6" key="1">
    <citation type="submission" date="2021-03" db="EMBL/GenBank/DDBJ databases">
        <title>Antimicrobial resistance genes in bacteria isolated from Japanese honey, and their potential for conferring macrolide and lincosamide resistance in the American foulbrood pathogen Paenibacillus larvae.</title>
        <authorList>
            <person name="Okamoto M."/>
            <person name="Kumagai M."/>
            <person name="Kanamori H."/>
            <person name="Takamatsu D."/>
        </authorList>
    </citation>
    <scope>NUCLEOTIDE SEQUENCE</scope>
    <source>
        <strain evidence="6">J43TS3</strain>
    </source>
</reference>
<dbReference type="InterPro" id="IPR036291">
    <property type="entry name" value="NAD(P)-bd_dom_sf"/>
</dbReference>
<evidence type="ECO:0000259" key="5">
    <source>
        <dbReference type="SMART" id="SM00822"/>
    </source>
</evidence>
<evidence type="ECO:0000313" key="7">
    <source>
        <dbReference type="Proteomes" id="UP000676917"/>
    </source>
</evidence>
<feature type="domain" description="Ketoreductase" evidence="5">
    <location>
        <begin position="7"/>
        <end position="190"/>
    </location>
</feature>
<comment type="caution">
    <text evidence="6">The sequence shown here is derived from an EMBL/GenBank/DDBJ whole genome shotgun (WGS) entry which is preliminary data.</text>
</comment>
<dbReference type="FunFam" id="3.40.50.720:FF:000115">
    <property type="entry name" value="3-oxoacyl-[acyl-carrier-protein] reductase FabG"/>
    <property type="match status" value="1"/>
</dbReference>
<dbReference type="InterPro" id="IPR057326">
    <property type="entry name" value="KR_dom"/>
</dbReference>
<dbReference type="Proteomes" id="UP000676917">
    <property type="component" value="Unassembled WGS sequence"/>
</dbReference>
<dbReference type="PANTHER" id="PTHR42760:SF133">
    <property type="entry name" value="3-OXOACYL-[ACYL-CARRIER-PROTEIN] REDUCTASE"/>
    <property type="match status" value="1"/>
</dbReference>
<evidence type="ECO:0000256" key="3">
    <source>
        <dbReference type="ARBA" id="ARBA00023002"/>
    </source>
</evidence>
<dbReference type="PRINTS" id="PR00081">
    <property type="entry name" value="GDHRDH"/>
</dbReference>
<dbReference type="PRINTS" id="PR00080">
    <property type="entry name" value="SDRFAMILY"/>
</dbReference>
<dbReference type="SUPFAM" id="SSF51735">
    <property type="entry name" value="NAD(P)-binding Rossmann-fold domains"/>
    <property type="match status" value="1"/>
</dbReference>
<dbReference type="InterPro" id="IPR020904">
    <property type="entry name" value="Sc_DH/Rdtase_CS"/>
</dbReference>
<comment type="similarity">
    <text evidence="1 4">Belongs to the short-chain dehydrogenases/reductases (SDR) family.</text>
</comment>
<dbReference type="RefSeq" id="WP_212922170.1">
    <property type="nucleotide sequence ID" value="NZ_BORP01000008.1"/>
</dbReference>
<dbReference type="PROSITE" id="PS00061">
    <property type="entry name" value="ADH_SHORT"/>
    <property type="match status" value="1"/>
</dbReference>
<sequence length="247" mass="26899">MAKLRGKVAVVTGAAQGIGAKIMERFLEDEAVVVALDINLEKLEQTARDLDPTGERIFIWQCDVSSEKEVKETFQHIYEKLVKVDILVNNAGIIRDKFFHKMEKAQWDAVINVNLTSMFHTCQAVIPKMREQEYGKIVNISSTSSWGNMGQANYSAAKAGVIGLTRTLAKENGSKNITVNAIAPGQIDTDMTQNLPENIKMMSLLLTPAGRVGKPSEVAAVVSFLASDDSSFVNGECISVSGGFLMA</sequence>
<dbReference type="InterPro" id="IPR002347">
    <property type="entry name" value="SDR_fam"/>
</dbReference>
<dbReference type="Gene3D" id="3.40.50.720">
    <property type="entry name" value="NAD(P)-binding Rossmann-like Domain"/>
    <property type="match status" value="1"/>
</dbReference>
<keyword evidence="3" id="KW-0560">Oxidoreductase</keyword>